<dbReference type="Gene3D" id="3.30.70.100">
    <property type="match status" value="1"/>
</dbReference>
<sequence length="113" mass="13090">MMLSAAFIFVDGALDEEFFRLDGLIEQAAKATDGYLGVERWVEPEGKKRNSTYYWRDDAALKSFSNNPIHLEAKRQYQKWYEGFHVIIARVEKTYGDGALDSFLPDNRAKFRS</sequence>
<gene>
    <name evidence="1" type="ORF">WNY59_04110</name>
</gene>
<evidence type="ECO:0000313" key="1">
    <source>
        <dbReference type="EMBL" id="MEM5500769.1"/>
    </source>
</evidence>
<dbReference type="InterPro" id="IPR025444">
    <property type="entry name" value="Monooxy_af470"/>
</dbReference>
<organism evidence="1 2">
    <name type="scientific">Ahrensia kielensis</name>
    <dbReference type="NCBI Taxonomy" id="76980"/>
    <lineage>
        <taxon>Bacteria</taxon>
        <taxon>Pseudomonadati</taxon>
        <taxon>Pseudomonadota</taxon>
        <taxon>Alphaproteobacteria</taxon>
        <taxon>Hyphomicrobiales</taxon>
        <taxon>Ahrensiaceae</taxon>
        <taxon>Ahrensia</taxon>
    </lineage>
</organism>
<accession>A0ABU9T3S2</accession>
<proteinExistence type="predicted"/>
<name>A0ABU9T3S2_9HYPH</name>
<dbReference type="Proteomes" id="UP001477870">
    <property type="component" value="Unassembled WGS sequence"/>
</dbReference>
<protein>
    <submittedName>
        <fullName evidence="1">DUF4188 domain-containing protein</fullName>
    </submittedName>
</protein>
<keyword evidence="2" id="KW-1185">Reference proteome</keyword>
<dbReference type="RefSeq" id="WP_342847095.1">
    <property type="nucleotide sequence ID" value="NZ_JBBMQO010000002.1"/>
</dbReference>
<evidence type="ECO:0000313" key="2">
    <source>
        <dbReference type="Proteomes" id="UP001477870"/>
    </source>
</evidence>
<dbReference type="SUPFAM" id="SSF54909">
    <property type="entry name" value="Dimeric alpha+beta barrel"/>
    <property type="match status" value="1"/>
</dbReference>
<dbReference type="InterPro" id="IPR011008">
    <property type="entry name" value="Dimeric_a/b-barrel"/>
</dbReference>
<dbReference type="EMBL" id="JBBMQO010000002">
    <property type="protein sequence ID" value="MEM5500769.1"/>
    <property type="molecule type" value="Genomic_DNA"/>
</dbReference>
<comment type="caution">
    <text evidence="1">The sequence shown here is derived from an EMBL/GenBank/DDBJ whole genome shotgun (WGS) entry which is preliminary data.</text>
</comment>
<dbReference type="Pfam" id="PF13826">
    <property type="entry name" value="Monooxy_af470-like"/>
    <property type="match status" value="1"/>
</dbReference>
<reference evidence="1 2" key="1">
    <citation type="submission" date="2024-03" db="EMBL/GenBank/DDBJ databases">
        <title>Community enrichment and isolation of bacterial strains for fucoidan degradation.</title>
        <authorList>
            <person name="Sichert A."/>
        </authorList>
    </citation>
    <scope>NUCLEOTIDE SEQUENCE [LARGE SCALE GENOMIC DNA]</scope>
    <source>
        <strain evidence="1 2">AS62</strain>
    </source>
</reference>